<dbReference type="PIRSF" id="PIRSF001227">
    <property type="entry name" value="Pen_acylase"/>
    <property type="match status" value="1"/>
</dbReference>
<dbReference type="CDD" id="cd03747">
    <property type="entry name" value="Ntn_PGA_like"/>
    <property type="match status" value="1"/>
</dbReference>
<evidence type="ECO:0000256" key="3">
    <source>
        <dbReference type="ARBA" id="ARBA00023145"/>
    </source>
</evidence>
<dbReference type="EMBL" id="JAPMLT010000005">
    <property type="protein sequence ID" value="MCX7570502.1"/>
    <property type="molecule type" value="Genomic_DNA"/>
</dbReference>
<keyword evidence="3" id="KW-0865">Zymogen</keyword>
<comment type="similarity">
    <text evidence="1">Belongs to the peptidase S45 family.</text>
</comment>
<dbReference type="Gene3D" id="3.60.20.10">
    <property type="entry name" value="Glutamine Phosphoribosylpyrophosphate, subunit 1, domain 1"/>
    <property type="match status" value="1"/>
</dbReference>
<dbReference type="InterPro" id="IPR043146">
    <property type="entry name" value="Penicillin_amidase_N_B-knob"/>
</dbReference>
<dbReference type="Proteomes" id="UP001208017">
    <property type="component" value="Unassembled WGS sequence"/>
</dbReference>
<dbReference type="SUPFAM" id="SSF56235">
    <property type="entry name" value="N-terminal nucleophile aminohydrolases (Ntn hydrolases)"/>
    <property type="match status" value="1"/>
</dbReference>
<evidence type="ECO:0000256" key="2">
    <source>
        <dbReference type="ARBA" id="ARBA00022801"/>
    </source>
</evidence>
<dbReference type="Gene3D" id="1.10.439.10">
    <property type="entry name" value="Penicillin Amidohydrolase, domain 1"/>
    <property type="match status" value="1"/>
</dbReference>
<keyword evidence="2" id="KW-0378">Hydrolase</keyword>
<comment type="caution">
    <text evidence="4">The sequence shown here is derived from an EMBL/GenBank/DDBJ whole genome shotgun (WGS) entry which is preliminary data.</text>
</comment>
<dbReference type="InterPro" id="IPR002692">
    <property type="entry name" value="S45"/>
</dbReference>
<reference evidence="4 5" key="1">
    <citation type="submission" date="2022-11" db="EMBL/GenBank/DDBJ databases">
        <title>Study of microbial diversity in lake waters.</title>
        <authorList>
            <person name="Zhang J."/>
        </authorList>
    </citation>
    <scope>NUCLEOTIDE SEQUENCE [LARGE SCALE GENOMIC DNA]</scope>
    <source>
        <strain evidence="4 5">DT12</strain>
    </source>
</reference>
<name>A0ABT3X3V2_9BACL</name>
<dbReference type="Gene3D" id="2.30.120.10">
    <property type="match status" value="1"/>
</dbReference>
<protein>
    <submittedName>
        <fullName evidence="4">Penicillin acylase family protein</fullName>
    </submittedName>
</protein>
<dbReference type="PANTHER" id="PTHR34218">
    <property type="entry name" value="PEPTIDASE S45 PENICILLIN AMIDASE"/>
    <property type="match status" value="1"/>
</dbReference>
<evidence type="ECO:0000256" key="1">
    <source>
        <dbReference type="ARBA" id="ARBA00006586"/>
    </source>
</evidence>
<sequence>MKKWKKWVLIPVSVLVGLGLVGSGGSYWMVQRSLAVTSGEIDTGVQKPVTLHRDDRGIPHILAENEHDLFYAQGYAQAQDRMWQMELARRTVRGGLAELYGEDFIQQDLFHRTIGFQRNAEAALEKIPATTKEALQAYTDGVNAYLKEGKLPVEYSVLRIEAEPWTLTDSLGISKYMAWVLGGNVTTELFLNAVAQKVGVDKALSLVEDYQKEKDSKQQSTAQVPAAQVSQDVRSGLLAVMDESRKHGIPGEGLGSNSWVVSGSRSQSGKPLLADDMHLTLQAPSYFYQNHLEIPNGYNVTGVSFPGAPGIIVGHNDRISWGFTNLGSDVQDLYIMRRNPDNPHQFEYNGKWEDARVIEEEIKVKGQDEPFRAETVITRHGPIISDVVERMGSSVKVSEPLAFKWTADQFTDEITAMLMFGKAKNWDEFEKGLRHFMAPAQNVIYADVEGNIAYRANGYIPVRKPGHHGLLPVPGWTSEYEWQSYIPWEELPFTMNPAEGYIATANDKVIAGYDRHHITYEYDVPYRAQRIKEMITEKDKLTLDDMGRMQSDWKNLQAIQFRDIWLPILERETSWNEVERQMLNELKEWMKDPVDSPDLVGPSIYHAVYNQTMERLFSSQLSEQLYLDFISTGLVTNAMDSTYADPNPLWFQGTEDTKEKVLMEGFRNAHALLKKHLGDDPKKWQWGNWHTVTFAHPLGSVKPLHLLFNDGPYAYGGSHVTVGAASYSKKRSPYRAIVGAPWRFLIDMAEPAKARDVLQMGASGQIGSPHYKDQTPLWLKGEYRQMHYTRADIEANSENVLTLTPR</sequence>
<dbReference type="InterPro" id="IPR043147">
    <property type="entry name" value="Penicillin_amidase_A-knob"/>
</dbReference>
<organism evidence="4 5">
    <name type="scientific">Tumebacillus lacus</name>
    <dbReference type="NCBI Taxonomy" id="2995335"/>
    <lineage>
        <taxon>Bacteria</taxon>
        <taxon>Bacillati</taxon>
        <taxon>Bacillota</taxon>
        <taxon>Bacilli</taxon>
        <taxon>Bacillales</taxon>
        <taxon>Alicyclobacillaceae</taxon>
        <taxon>Tumebacillus</taxon>
    </lineage>
</organism>
<accession>A0ABT3X3V2</accession>
<proteinExistence type="inferred from homology"/>
<dbReference type="Gene3D" id="1.10.1400.10">
    <property type="match status" value="1"/>
</dbReference>
<dbReference type="RefSeq" id="WP_267151755.1">
    <property type="nucleotide sequence ID" value="NZ_JAPMLT010000005.1"/>
</dbReference>
<evidence type="ECO:0000313" key="4">
    <source>
        <dbReference type="EMBL" id="MCX7570502.1"/>
    </source>
</evidence>
<dbReference type="InterPro" id="IPR023343">
    <property type="entry name" value="Penicillin_amidase_dom1"/>
</dbReference>
<keyword evidence="5" id="KW-1185">Reference proteome</keyword>
<dbReference type="Pfam" id="PF01804">
    <property type="entry name" value="Penicil_amidase"/>
    <property type="match status" value="1"/>
</dbReference>
<evidence type="ECO:0000313" key="5">
    <source>
        <dbReference type="Proteomes" id="UP001208017"/>
    </source>
</evidence>
<gene>
    <name evidence="4" type="ORF">OS242_11065</name>
</gene>
<dbReference type="InterPro" id="IPR014395">
    <property type="entry name" value="Pen/GL7ACA/AHL_acylase"/>
</dbReference>
<dbReference type="PANTHER" id="PTHR34218:SF4">
    <property type="entry name" value="ACYL-HOMOSERINE LACTONE ACYLASE QUIP"/>
    <property type="match status" value="1"/>
</dbReference>
<dbReference type="InterPro" id="IPR029055">
    <property type="entry name" value="Ntn_hydrolases_N"/>
</dbReference>